<dbReference type="EMBL" id="LC738871">
    <property type="protein sequence ID" value="BDT62053.1"/>
    <property type="molecule type" value="Genomic_DNA"/>
</dbReference>
<evidence type="ECO:0000256" key="1">
    <source>
        <dbReference type="SAM" id="Phobius"/>
    </source>
</evidence>
<evidence type="ECO:0000313" key="2">
    <source>
        <dbReference type="EMBL" id="BDT62053.1"/>
    </source>
</evidence>
<protein>
    <submittedName>
        <fullName evidence="2">Uncharacterized protein</fullName>
    </submittedName>
</protein>
<feature type="transmembrane region" description="Helical" evidence="1">
    <location>
        <begin position="114"/>
        <end position="135"/>
    </location>
</feature>
<name>A0A9C7F7J9_9VIRU</name>
<keyword evidence="1" id="KW-0812">Transmembrane</keyword>
<organism evidence="2">
    <name type="scientific">Penaeus monodon majanivirus B</name>
    <dbReference type="NCBI Taxonomy" id="2984272"/>
    <lineage>
        <taxon>Viruses</taxon>
        <taxon>Viruses incertae sedis</taxon>
        <taxon>Naldaviricetes</taxon>
        <taxon>Nimaviridae</taxon>
    </lineage>
</organism>
<keyword evidence="1" id="KW-1133">Transmembrane helix</keyword>
<reference evidence="2" key="1">
    <citation type="submission" date="2022-10" db="EMBL/GenBank/DDBJ databases">
        <title>Genome sequences of endogenous nimaviruses in decapod crustaceans.</title>
        <authorList>
            <person name="Kawato S."/>
            <person name="Nozaki R."/>
            <person name="Kondo H."/>
            <person name="Hirono I."/>
        </authorList>
    </citation>
    <scope>NUCLEOTIDE SEQUENCE</scope>
    <source>
        <strain evidence="2">Mikawa2016</strain>
    </source>
</reference>
<sequence length="140" mass="15918">MEIVEQRKLQAKYCDKEYDIADMSVLHDIIICENVVLMLISNAIHILRVFVSDNQHWIERGGAQLSTKSHPPFYLDLHNIASYHYLKLQQDELLQQECCCKGNSCCSSNSNTTVVVVVIVVVVAVVVMITFYLHINPSSH</sequence>
<accession>A0A9C7F7J9</accession>
<keyword evidence="1" id="KW-0472">Membrane</keyword>
<proteinExistence type="predicted"/>